<evidence type="ECO:0000313" key="1">
    <source>
        <dbReference type="EMBL" id="SOB81194.1"/>
    </source>
</evidence>
<reference evidence="1 2" key="1">
    <citation type="submission" date="2017-07" db="EMBL/GenBank/DDBJ databases">
        <authorList>
            <person name="Sun Z.S."/>
            <person name="Albrecht U."/>
            <person name="Echele G."/>
            <person name="Lee C.C."/>
        </authorList>
    </citation>
    <scope>NUCLEOTIDE SEQUENCE [LARGE SCALE GENOMIC DNA]</scope>
    <source>
        <strain evidence="1 2">CGMCC 1.12672</strain>
    </source>
</reference>
<evidence type="ECO:0008006" key="3">
    <source>
        <dbReference type="Google" id="ProtNLM"/>
    </source>
</evidence>
<sequence length="165" mass="17557">MTEETARWALPMIVPGQAQKEMTHNEALARLDLMVAATVETAPLDTPPRAPVPGTCWIVGAAPTAAWSGQAHALAGWTSGGWRFVQPREGMQLWIRDEGHSLRFLDGAWAAEPLSGGSLAIAGESILGPRAPAIAAPSGGMLIDEQCRATLLTIIEVLQHHRLIA</sequence>
<organism evidence="1 2">
    <name type="scientific">Sphingomonas guangdongensis</name>
    <dbReference type="NCBI Taxonomy" id="1141890"/>
    <lineage>
        <taxon>Bacteria</taxon>
        <taxon>Pseudomonadati</taxon>
        <taxon>Pseudomonadota</taxon>
        <taxon>Alphaproteobacteria</taxon>
        <taxon>Sphingomonadales</taxon>
        <taxon>Sphingomonadaceae</taxon>
        <taxon>Sphingomonas</taxon>
    </lineage>
</organism>
<dbReference type="RefSeq" id="WP_097063213.1">
    <property type="nucleotide sequence ID" value="NZ_OBMI01000001.1"/>
</dbReference>
<dbReference type="Proteomes" id="UP000219494">
    <property type="component" value="Unassembled WGS sequence"/>
</dbReference>
<proteinExistence type="predicted"/>
<accession>A0A285QI83</accession>
<dbReference type="OrthoDB" id="564699at2"/>
<dbReference type="InterPro" id="IPR021251">
    <property type="entry name" value="DUF2793"/>
</dbReference>
<name>A0A285QI83_9SPHN</name>
<evidence type="ECO:0000313" key="2">
    <source>
        <dbReference type="Proteomes" id="UP000219494"/>
    </source>
</evidence>
<protein>
    <recommendedName>
        <fullName evidence="3">DUF2793 domain-containing protein</fullName>
    </recommendedName>
</protein>
<gene>
    <name evidence="1" type="ORF">SAMN06297144_1449</name>
</gene>
<dbReference type="AlphaFoldDB" id="A0A285QI83"/>
<dbReference type="Pfam" id="PF10983">
    <property type="entry name" value="DUF2793"/>
    <property type="match status" value="1"/>
</dbReference>
<keyword evidence="2" id="KW-1185">Reference proteome</keyword>
<dbReference type="EMBL" id="OBMI01000001">
    <property type="protein sequence ID" value="SOB81194.1"/>
    <property type="molecule type" value="Genomic_DNA"/>
</dbReference>